<organism evidence="1 2">
    <name type="scientific">Caballeronia sordidicola</name>
    <name type="common">Burkholderia sordidicola</name>
    <dbReference type="NCBI Taxonomy" id="196367"/>
    <lineage>
        <taxon>Bacteria</taxon>
        <taxon>Pseudomonadati</taxon>
        <taxon>Pseudomonadota</taxon>
        <taxon>Betaproteobacteria</taxon>
        <taxon>Burkholderiales</taxon>
        <taxon>Burkholderiaceae</taxon>
        <taxon>Caballeronia</taxon>
    </lineage>
</organism>
<gene>
    <name evidence="1" type="ORF">BSU04_28800</name>
</gene>
<dbReference type="EMBL" id="MTHB01000191">
    <property type="protein sequence ID" value="OXC75137.1"/>
    <property type="molecule type" value="Genomic_DNA"/>
</dbReference>
<protein>
    <submittedName>
        <fullName evidence="1">Uncharacterized protein</fullName>
    </submittedName>
</protein>
<evidence type="ECO:0000313" key="1">
    <source>
        <dbReference type="EMBL" id="OXC75137.1"/>
    </source>
</evidence>
<comment type="caution">
    <text evidence="1">The sequence shown here is derived from an EMBL/GenBank/DDBJ whole genome shotgun (WGS) entry which is preliminary data.</text>
</comment>
<name>A0A226WWI9_CABSO</name>
<sequence length="58" mass="6015">MPLALLCRSSPGTAAIIRRASTFDDLYYPFSGDSSIAPCAAIPRSGTLIGNLAPSSKD</sequence>
<proteinExistence type="predicted"/>
<evidence type="ECO:0000313" key="2">
    <source>
        <dbReference type="Proteomes" id="UP000214720"/>
    </source>
</evidence>
<accession>A0A226WWI9</accession>
<dbReference type="AlphaFoldDB" id="A0A226WWI9"/>
<dbReference type="Proteomes" id="UP000214720">
    <property type="component" value="Unassembled WGS sequence"/>
</dbReference>
<reference evidence="2" key="1">
    <citation type="submission" date="2017-01" db="EMBL/GenBank/DDBJ databases">
        <title>Genome Analysis of Deinococcus marmoris KOPRI26562.</title>
        <authorList>
            <person name="Kim J.H."/>
            <person name="Oh H.-M."/>
        </authorList>
    </citation>
    <scope>NUCLEOTIDE SEQUENCE [LARGE SCALE GENOMIC DNA]</scope>
    <source>
        <strain evidence="2">PAMC 26633</strain>
    </source>
</reference>